<reference evidence="1 2" key="1">
    <citation type="submission" date="2015-07" db="EMBL/GenBank/DDBJ databases">
        <title>Comparative genomics of the Sigatoka disease complex on banana suggests a link between parallel evolutionary changes in Pseudocercospora fijiensis and Pseudocercospora eumusae and increased virulence on the banana host.</title>
        <authorList>
            <person name="Chang T.-C."/>
            <person name="Salvucci A."/>
            <person name="Crous P.W."/>
            <person name="Stergiopoulos I."/>
        </authorList>
    </citation>
    <scope>NUCLEOTIDE SEQUENCE [LARGE SCALE GENOMIC DNA]</scope>
    <source>
        <strain evidence="1 2">CBS 116634</strain>
    </source>
</reference>
<dbReference type="AlphaFoldDB" id="A0A139I245"/>
<name>A0A139I245_9PEZI</name>
<sequence>MTINAINRISGNRIRMFGQLLHPAIEHDWLIQSRRLHTKVRVQICQQFEHFAVKLFWLDEALLLEQVLIVTR</sequence>
<evidence type="ECO:0000313" key="2">
    <source>
        <dbReference type="Proteomes" id="UP000073492"/>
    </source>
</evidence>
<dbReference type="EMBL" id="LFZO01000404">
    <property type="protein sequence ID" value="KXT08770.1"/>
    <property type="molecule type" value="Genomic_DNA"/>
</dbReference>
<protein>
    <submittedName>
        <fullName evidence="1">Uncharacterized protein</fullName>
    </submittedName>
</protein>
<keyword evidence="2" id="KW-1185">Reference proteome</keyword>
<dbReference type="Proteomes" id="UP000073492">
    <property type="component" value="Unassembled WGS sequence"/>
</dbReference>
<proteinExistence type="predicted"/>
<dbReference type="OrthoDB" id="10624538at2759"/>
<gene>
    <name evidence="1" type="ORF">AC579_4926</name>
</gene>
<comment type="caution">
    <text evidence="1">The sequence shown here is derived from an EMBL/GenBank/DDBJ whole genome shotgun (WGS) entry which is preliminary data.</text>
</comment>
<accession>A0A139I245</accession>
<organism evidence="1 2">
    <name type="scientific">Pseudocercospora musae</name>
    <dbReference type="NCBI Taxonomy" id="113226"/>
    <lineage>
        <taxon>Eukaryota</taxon>
        <taxon>Fungi</taxon>
        <taxon>Dikarya</taxon>
        <taxon>Ascomycota</taxon>
        <taxon>Pezizomycotina</taxon>
        <taxon>Dothideomycetes</taxon>
        <taxon>Dothideomycetidae</taxon>
        <taxon>Mycosphaerellales</taxon>
        <taxon>Mycosphaerellaceae</taxon>
        <taxon>Pseudocercospora</taxon>
    </lineage>
</organism>
<evidence type="ECO:0000313" key="1">
    <source>
        <dbReference type="EMBL" id="KXT08770.1"/>
    </source>
</evidence>